<sequence>MVRKKLGILISGRGSNMASLVEASRAAECPYEVVLVASDQPDAPGLAWAEAQGIATFAQSPRGMPKPEYESRIDAALREAGVEAIALAGYMRLLSDDFVARWRGRIVNIHPSLLPKYKGLDTHARALAMGDADAGCSVHIVTEELDGGEILGQATVRIEARDTAETLAERVLREEHRLYPRVMTEWIKQLPR</sequence>
<comment type="catalytic activity">
    <reaction evidence="4">
        <text>N(1)-(5-phospho-beta-D-ribosyl)glycinamide + (6R)-10-formyltetrahydrofolate = N(2)-formyl-N(1)-(5-phospho-beta-D-ribosyl)glycinamide + (6S)-5,6,7,8-tetrahydrofolate + H(+)</text>
        <dbReference type="Rhea" id="RHEA:15053"/>
        <dbReference type="ChEBI" id="CHEBI:15378"/>
        <dbReference type="ChEBI" id="CHEBI:57453"/>
        <dbReference type="ChEBI" id="CHEBI:143788"/>
        <dbReference type="ChEBI" id="CHEBI:147286"/>
        <dbReference type="ChEBI" id="CHEBI:195366"/>
        <dbReference type="EC" id="2.1.2.2"/>
    </reaction>
</comment>
<dbReference type="PANTHER" id="PTHR43369">
    <property type="entry name" value="PHOSPHORIBOSYLGLYCINAMIDE FORMYLTRANSFERASE"/>
    <property type="match status" value="1"/>
</dbReference>
<feature type="binding site" evidence="4">
    <location>
        <begin position="91"/>
        <end position="94"/>
    </location>
    <ligand>
        <name>(6R)-10-formyltetrahydrofolate</name>
        <dbReference type="ChEBI" id="CHEBI:195366"/>
    </ligand>
</feature>
<dbReference type="GO" id="GO:0005829">
    <property type="term" value="C:cytosol"/>
    <property type="evidence" value="ECO:0007669"/>
    <property type="project" value="TreeGrafter"/>
</dbReference>
<gene>
    <name evidence="4" type="primary">purN</name>
    <name evidence="6" type="ORF">E5A73_02625</name>
</gene>
<organism evidence="6 7">
    <name type="scientific">Sphingomonas gei</name>
    <dbReference type="NCBI Taxonomy" id="1395960"/>
    <lineage>
        <taxon>Bacteria</taxon>
        <taxon>Pseudomonadati</taxon>
        <taxon>Pseudomonadota</taxon>
        <taxon>Alphaproteobacteria</taxon>
        <taxon>Sphingomonadales</taxon>
        <taxon>Sphingomonadaceae</taxon>
        <taxon>Sphingomonas</taxon>
    </lineage>
</organism>
<dbReference type="InterPro" id="IPR004607">
    <property type="entry name" value="GART"/>
</dbReference>
<feature type="domain" description="Formyl transferase N-terminal" evidence="5">
    <location>
        <begin position="5"/>
        <end position="182"/>
    </location>
</feature>
<evidence type="ECO:0000256" key="3">
    <source>
        <dbReference type="ARBA" id="ARBA00022755"/>
    </source>
</evidence>
<dbReference type="Proteomes" id="UP000306147">
    <property type="component" value="Unassembled WGS sequence"/>
</dbReference>
<evidence type="ECO:0000313" key="6">
    <source>
        <dbReference type="EMBL" id="TGX56326.1"/>
    </source>
</evidence>
<accession>A0A4S1XM33</accession>
<keyword evidence="2 4" id="KW-0808">Transferase</keyword>
<dbReference type="GO" id="GO:0006189">
    <property type="term" value="P:'de novo' IMP biosynthetic process"/>
    <property type="evidence" value="ECO:0007669"/>
    <property type="project" value="UniProtKB-UniRule"/>
</dbReference>
<dbReference type="HAMAP" id="MF_01930">
    <property type="entry name" value="PurN"/>
    <property type="match status" value="1"/>
</dbReference>
<proteinExistence type="inferred from homology"/>
<comment type="function">
    <text evidence="4">Catalyzes the transfer of a formyl group from 10-formyltetrahydrofolate to 5-phospho-ribosyl-glycinamide (GAR), producing 5-phospho-ribosyl-N-formylglycinamide (FGAR) and tetrahydrofolate.</text>
</comment>
<feature type="active site" description="Proton donor" evidence="4">
    <location>
        <position position="110"/>
    </location>
</feature>
<evidence type="ECO:0000313" key="7">
    <source>
        <dbReference type="Proteomes" id="UP000306147"/>
    </source>
</evidence>
<dbReference type="UniPathway" id="UPA00074">
    <property type="reaction ID" value="UER00126"/>
</dbReference>
<protein>
    <recommendedName>
        <fullName evidence="4">Phosphoribosylglycinamide formyltransferase</fullName>
        <ecNumber evidence="4">2.1.2.2</ecNumber>
    </recommendedName>
    <alternativeName>
        <fullName evidence="4">5'-phosphoribosylglycinamide transformylase</fullName>
    </alternativeName>
    <alternativeName>
        <fullName evidence="4">GAR transformylase</fullName>
        <shortName evidence="4">GART</shortName>
    </alternativeName>
</protein>
<dbReference type="EMBL" id="SRXT01000001">
    <property type="protein sequence ID" value="TGX56326.1"/>
    <property type="molecule type" value="Genomic_DNA"/>
</dbReference>
<dbReference type="InterPro" id="IPR036477">
    <property type="entry name" value="Formyl_transf_N_sf"/>
</dbReference>
<dbReference type="SUPFAM" id="SSF53328">
    <property type="entry name" value="Formyltransferase"/>
    <property type="match status" value="1"/>
</dbReference>
<evidence type="ECO:0000256" key="1">
    <source>
        <dbReference type="ARBA" id="ARBA00005054"/>
    </source>
</evidence>
<comment type="pathway">
    <text evidence="1 4">Purine metabolism; IMP biosynthesis via de novo pathway; N(2)-formyl-N(1)-(5-phospho-D-ribosyl)glycinamide from N(1)-(5-phospho-D-ribosyl)glycinamide (10-formyl THF route): step 1/1.</text>
</comment>
<keyword evidence="7" id="KW-1185">Reference proteome</keyword>
<comment type="similarity">
    <text evidence="4">Belongs to the GART family.</text>
</comment>
<dbReference type="InterPro" id="IPR002376">
    <property type="entry name" value="Formyl_transf_N"/>
</dbReference>
<dbReference type="OrthoDB" id="9806170at2"/>
<dbReference type="Pfam" id="PF00551">
    <property type="entry name" value="Formyl_trans_N"/>
    <property type="match status" value="1"/>
</dbReference>
<dbReference type="PANTHER" id="PTHR43369:SF2">
    <property type="entry name" value="PHOSPHORIBOSYLGLYCINAMIDE FORMYLTRANSFERASE"/>
    <property type="match status" value="1"/>
</dbReference>
<dbReference type="Gene3D" id="3.40.50.170">
    <property type="entry name" value="Formyl transferase, N-terminal domain"/>
    <property type="match status" value="1"/>
</dbReference>
<keyword evidence="3 4" id="KW-0658">Purine biosynthesis</keyword>
<feature type="binding site" evidence="4">
    <location>
        <position position="66"/>
    </location>
    <ligand>
        <name>(6R)-10-formyltetrahydrofolate</name>
        <dbReference type="ChEBI" id="CHEBI:195366"/>
    </ligand>
</feature>
<dbReference type="EC" id="2.1.2.2" evidence="4"/>
<evidence type="ECO:0000259" key="5">
    <source>
        <dbReference type="Pfam" id="PF00551"/>
    </source>
</evidence>
<evidence type="ECO:0000256" key="4">
    <source>
        <dbReference type="HAMAP-Rule" id="MF_01930"/>
    </source>
</evidence>
<feature type="site" description="Raises pKa of active site His" evidence="4">
    <location>
        <position position="146"/>
    </location>
</feature>
<name>A0A4S1XM33_9SPHN</name>
<dbReference type="CDD" id="cd08645">
    <property type="entry name" value="FMT_core_GART"/>
    <property type="match status" value="1"/>
</dbReference>
<feature type="binding site" evidence="4">
    <location>
        <begin position="14"/>
        <end position="16"/>
    </location>
    <ligand>
        <name>N(1)-(5-phospho-beta-D-ribosyl)glycinamide</name>
        <dbReference type="ChEBI" id="CHEBI:143788"/>
    </ligand>
</feature>
<comment type="caution">
    <text evidence="6">The sequence shown here is derived from an EMBL/GenBank/DDBJ whole genome shotgun (WGS) entry which is preliminary data.</text>
</comment>
<evidence type="ECO:0000256" key="2">
    <source>
        <dbReference type="ARBA" id="ARBA00022679"/>
    </source>
</evidence>
<feature type="binding site" evidence="4">
    <location>
        <position position="108"/>
    </location>
    <ligand>
        <name>(6R)-10-formyltetrahydrofolate</name>
        <dbReference type="ChEBI" id="CHEBI:195366"/>
    </ligand>
</feature>
<dbReference type="AlphaFoldDB" id="A0A4S1XM33"/>
<dbReference type="GO" id="GO:0004644">
    <property type="term" value="F:phosphoribosylglycinamide formyltransferase activity"/>
    <property type="evidence" value="ECO:0007669"/>
    <property type="project" value="UniProtKB-UniRule"/>
</dbReference>
<dbReference type="NCBIfam" id="TIGR00639">
    <property type="entry name" value="PurN"/>
    <property type="match status" value="1"/>
</dbReference>
<reference evidence="6 7" key="1">
    <citation type="submission" date="2019-04" db="EMBL/GenBank/DDBJ databases">
        <title>Sphingomonas psychrotolerans sp. nov., isolated from soil in the Tianshan Mountains, Xinjiang, China.</title>
        <authorList>
            <person name="Luo Y."/>
            <person name="Sheng H."/>
        </authorList>
    </citation>
    <scope>NUCLEOTIDE SEQUENCE [LARGE SCALE GENOMIC DNA]</scope>
    <source>
        <strain evidence="6 7">ZFGT-11</strain>
    </source>
</reference>